<dbReference type="GO" id="GO:0005975">
    <property type="term" value="P:carbohydrate metabolic process"/>
    <property type="evidence" value="ECO:0007669"/>
    <property type="project" value="InterPro"/>
</dbReference>
<evidence type="ECO:0000313" key="13">
    <source>
        <dbReference type="Proteomes" id="UP000199584"/>
    </source>
</evidence>
<keyword evidence="13" id="KW-1185">Reference proteome</keyword>
<dbReference type="InterPro" id="IPR003385">
    <property type="entry name" value="Glyco_hydro_77"/>
</dbReference>
<dbReference type="Gene3D" id="3.20.20.80">
    <property type="entry name" value="Glycosidases"/>
    <property type="match status" value="1"/>
</dbReference>
<keyword evidence="7 10" id="KW-0119">Carbohydrate metabolism</keyword>
<proteinExistence type="inferred from homology"/>
<dbReference type="InterPro" id="IPR017853">
    <property type="entry name" value="GH"/>
</dbReference>
<dbReference type="GO" id="GO:0004134">
    <property type="term" value="F:4-alpha-glucanotransferase activity"/>
    <property type="evidence" value="ECO:0007669"/>
    <property type="project" value="UniProtKB-EC"/>
</dbReference>
<dbReference type="Pfam" id="PF21226">
    <property type="entry name" value="MalQ_N"/>
    <property type="match status" value="1"/>
</dbReference>
<organism evidence="12 13">
    <name type="scientific">Desulfoscipio geothermicus DSM 3669</name>
    <dbReference type="NCBI Taxonomy" id="1121426"/>
    <lineage>
        <taxon>Bacteria</taxon>
        <taxon>Bacillati</taxon>
        <taxon>Bacillota</taxon>
        <taxon>Clostridia</taxon>
        <taxon>Eubacteriales</taxon>
        <taxon>Desulfallaceae</taxon>
        <taxon>Desulfoscipio</taxon>
    </lineage>
</organism>
<evidence type="ECO:0000256" key="8">
    <source>
        <dbReference type="ARBA" id="ARBA00031423"/>
    </source>
</evidence>
<evidence type="ECO:0000256" key="6">
    <source>
        <dbReference type="ARBA" id="ARBA00022679"/>
    </source>
</evidence>
<evidence type="ECO:0000256" key="7">
    <source>
        <dbReference type="ARBA" id="ARBA00023277"/>
    </source>
</evidence>
<feature type="domain" description="MalQ N-terminal beta-sandwich" evidence="11">
    <location>
        <begin position="71"/>
        <end position="166"/>
    </location>
</feature>
<keyword evidence="5 10" id="KW-0328">Glycosyltransferase</keyword>
<dbReference type="NCBIfam" id="TIGR00217">
    <property type="entry name" value="malQ"/>
    <property type="match status" value="1"/>
</dbReference>
<dbReference type="Pfam" id="PF02446">
    <property type="entry name" value="Glyco_hydro_77"/>
    <property type="match status" value="1"/>
</dbReference>
<dbReference type="SUPFAM" id="SSF51445">
    <property type="entry name" value="(Trans)glycosidases"/>
    <property type="match status" value="1"/>
</dbReference>
<dbReference type="OrthoDB" id="9811841at2"/>
<accession>A0A1I6DTI7</accession>
<evidence type="ECO:0000259" key="11">
    <source>
        <dbReference type="Pfam" id="PF21226"/>
    </source>
</evidence>
<reference evidence="13" key="1">
    <citation type="submission" date="2016-10" db="EMBL/GenBank/DDBJ databases">
        <authorList>
            <person name="Varghese N."/>
            <person name="Submissions S."/>
        </authorList>
    </citation>
    <scope>NUCLEOTIDE SEQUENCE [LARGE SCALE GENOMIC DNA]</scope>
    <source>
        <strain evidence="13">DSM 3669</strain>
    </source>
</reference>
<evidence type="ECO:0000256" key="5">
    <source>
        <dbReference type="ARBA" id="ARBA00022676"/>
    </source>
</evidence>
<comment type="catalytic activity">
    <reaction evidence="1 10">
        <text>Transfers a segment of a (1-&gt;4)-alpha-D-glucan to a new position in an acceptor, which may be glucose or a (1-&gt;4)-alpha-D-glucan.</text>
        <dbReference type="EC" id="2.4.1.25"/>
    </reaction>
</comment>
<protein>
    <recommendedName>
        <fullName evidence="4 10">4-alpha-glucanotransferase</fullName>
        <ecNumber evidence="3 10">2.4.1.25</ecNumber>
    </recommendedName>
    <alternativeName>
        <fullName evidence="8 10">Amylomaltase</fullName>
    </alternativeName>
    <alternativeName>
        <fullName evidence="9 10">Disproportionating enzyme</fullName>
    </alternativeName>
</protein>
<gene>
    <name evidence="12" type="ORF">SAMN05660706_11730</name>
</gene>
<keyword evidence="6 10" id="KW-0808">Transferase</keyword>
<evidence type="ECO:0000313" key="12">
    <source>
        <dbReference type="EMBL" id="SFR08672.1"/>
    </source>
</evidence>
<dbReference type="RefSeq" id="WP_092484030.1">
    <property type="nucleotide sequence ID" value="NZ_FOYM01000017.1"/>
</dbReference>
<dbReference type="AlphaFoldDB" id="A0A1I6DTI7"/>
<evidence type="ECO:0000256" key="10">
    <source>
        <dbReference type="RuleBase" id="RU361207"/>
    </source>
</evidence>
<sequence>MHETQVRLLHRLAGLYGIQTSYRDAAGKRREAAPHQLLAALRALGAPVENMDDVPGALRERRQELWRRCCEPVTVVREGRPAHVELRVPANQAQTPVDCRLELEDGETRQWTRCPDRLPAVRAAAVEGVDYVAKQLDLPAGLPRGYHRCMLTIQGAVYHTLLIVAPQQAYLPPAEATGRNWGVFLPLYALRSGRSWAAGDIADLELLLRWVQGLGGDMVGTLPLLAAFLDEPFDPSPYAPASRLFWNEFYLAVDHIPELQQCPEARELLNSPAFQAEIAALRGAPVVDYRRGMAVKRRILEMLARCCYEAAPGRRTELERWAAENPAAPDYARFRAVVEQRRAGWQEWPDRMRDGELREGDYDPGAARYHLYAQWLAAEQFQALATLARKRGAGLYLDLPLGVHSAGYDVWRERAAFAMDASSGAPPDPLNTAGQDWEFAPMHPERIREQHYRYFIAYLRHHLRHAGILRLDHVMGLHRLFWIPKGLTAREGVYVRYHAEEFYAILTLESHRHKTLLVGEDLGTVPGEVRTAMARHKIYRMYILPFELKRVPRRGFNPVPARSLAALNTHDMPPFKAQWQNEDTARRTGILSALHKKGRLKAPAGNTGTVLRGCLKQLAAGRARIVMINLEDLWLEEKPQNMPGTKNEHNWRRKAAVDFEVFSRMPEVLHTLRSVDKLRHI</sequence>
<dbReference type="EC" id="2.4.1.25" evidence="3 10"/>
<evidence type="ECO:0000256" key="3">
    <source>
        <dbReference type="ARBA" id="ARBA00012560"/>
    </source>
</evidence>
<dbReference type="PANTHER" id="PTHR32438:SF5">
    <property type="entry name" value="4-ALPHA-GLUCANOTRANSFERASE DPE1, CHLOROPLASTIC_AMYLOPLASTIC"/>
    <property type="match status" value="1"/>
</dbReference>
<name>A0A1I6DTI7_9FIRM</name>
<dbReference type="PANTHER" id="PTHR32438">
    <property type="entry name" value="4-ALPHA-GLUCANOTRANSFERASE DPE1, CHLOROPLASTIC/AMYLOPLASTIC"/>
    <property type="match status" value="1"/>
</dbReference>
<dbReference type="Proteomes" id="UP000199584">
    <property type="component" value="Unassembled WGS sequence"/>
</dbReference>
<comment type="similarity">
    <text evidence="2 10">Belongs to the disproportionating enzyme family.</text>
</comment>
<dbReference type="EMBL" id="FOYM01000017">
    <property type="protein sequence ID" value="SFR08672.1"/>
    <property type="molecule type" value="Genomic_DNA"/>
</dbReference>
<evidence type="ECO:0000256" key="2">
    <source>
        <dbReference type="ARBA" id="ARBA00005684"/>
    </source>
</evidence>
<evidence type="ECO:0000256" key="4">
    <source>
        <dbReference type="ARBA" id="ARBA00020295"/>
    </source>
</evidence>
<dbReference type="InterPro" id="IPR048458">
    <property type="entry name" value="MalQ_N"/>
</dbReference>
<evidence type="ECO:0000256" key="1">
    <source>
        <dbReference type="ARBA" id="ARBA00000439"/>
    </source>
</evidence>
<evidence type="ECO:0000256" key="9">
    <source>
        <dbReference type="ARBA" id="ARBA00031501"/>
    </source>
</evidence>
<dbReference type="STRING" id="39060.SAMN05660706_11730"/>